<organism evidence="4 5">
    <name type="scientific">Granulosicoccus antarcticus IMCC3135</name>
    <dbReference type="NCBI Taxonomy" id="1192854"/>
    <lineage>
        <taxon>Bacteria</taxon>
        <taxon>Pseudomonadati</taxon>
        <taxon>Pseudomonadota</taxon>
        <taxon>Gammaproteobacteria</taxon>
        <taxon>Chromatiales</taxon>
        <taxon>Granulosicoccaceae</taxon>
        <taxon>Granulosicoccus</taxon>
    </lineage>
</organism>
<dbReference type="AlphaFoldDB" id="A0A2Z2NP59"/>
<dbReference type="KEGG" id="gai:IMCC3135_06705"/>
<dbReference type="InterPro" id="IPR011990">
    <property type="entry name" value="TPR-like_helical_dom_sf"/>
</dbReference>
<dbReference type="SMART" id="SM00044">
    <property type="entry name" value="CYCc"/>
    <property type="match status" value="1"/>
</dbReference>
<feature type="repeat" description="TPR" evidence="1">
    <location>
        <begin position="435"/>
        <end position="468"/>
    </location>
</feature>
<dbReference type="InterPro" id="IPR050697">
    <property type="entry name" value="Adenylyl/Guanylyl_Cyclase_3/4"/>
</dbReference>
<keyword evidence="5" id="KW-1185">Reference proteome</keyword>
<dbReference type="EMBL" id="CP018632">
    <property type="protein sequence ID" value="ASJ71448.1"/>
    <property type="molecule type" value="Genomic_DNA"/>
</dbReference>
<dbReference type="OrthoDB" id="1971692at2"/>
<dbReference type="Pfam" id="PF00211">
    <property type="entry name" value="Guanylate_cyc"/>
    <property type="match status" value="1"/>
</dbReference>
<dbReference type="GO" id="GO:0035556">
    <property type="term" value="P:intracellular signal transduction"/>
    <property type="evidence" value="ECO:0007669"/>
    <property type="project" value="InterPro"/>
</dbReference>
<gene>
    <name evidence="4" type="primary">lapB_1</name>
    <name evidence="4" type="ORF">IMCC3135_06705</name>
</gene>
<dbReference type="PANTHER" id="PTHR43081:SF19">
    <property type="entry name" value="PH-SENSITIVE ADENYLATE CYCLASE RV1264"/>
    <property type="match status" value="1"/>
</dbReference>
<dbReference type="SUPFAM" id="SSF55073">
    <property type="entry name" value="Nucleotide cyclase"/>
    <property type="match status" value="1"/>
</dbReference>
<keyword evidence="1" id="KW-0802">TPR repeat</keyword>
<dbReference type="InterPro" id="IPR029787">
    <property type="entry name" value="Nucleotide_cyclase"/>
</dbReference>
<evidence type="ECO:0000256" key="1">
    <source>
        <dbReference type="PROSITE-ProRule" id="PRU00339"/>
    </source>
</evidence>
<sequence length="597" mass="67296">MKELSTDNHQKHPRRLRAILFGDVVGYSRLMAVDENDTSTRIASLFERCEALGVSFNGELAQTRGDGLFFLFDSVEDAVNLAVKVQKLIALESDILPDDKKIQMRIGIHMGDVMRVTNQYVGDSVNIASRIESNARVGSVCISGAVYEQVKHKLNLGFEYIGRISLKNIPDPVDIYQISNDTQTVLLSASPRARDTQHSTEPQESPVAGKPSIAVLPFTNLDSNDHDGFFADGVTEDLITNLSRFHALAVISRSSTFVYKNREMPLKQVGKELGIQYVVTGSIRKSANRLRLTVELFDCRAGVSVWRERYNREVNDIFDLQDEITDVISSAVAVQAQSADKSMGRIQVPALIESYTLVLQGQQKIFKYNREQNFQARQMYEAALENESDYSRAMAALSRTYNLDWRYSWTEHPEFALEKAHELAQESVVVDPSDARGYGELGFVNLYRKDHDASLAAFETALQLNPNDTDIMSNMADALAHCGRSEEAIILLKRSLLLNPFYPDQYLWYLGGAYFNLKQYDDAVKTLKRMNSPTESRRLLAACYAYLGKKEEAKFHATKVMEAYPNFSLTHWENVQPDVNPKDTEHFVHGLRLAGLA</sequence>
<dbReference type="Pfam" id="PF14559">
    <property type="entry name" value="TPR_19"/>
    <property type="match status" value="1"/>
</dbReference>
<proteinExistence type="predicted"/>
<evidence type="ECO:0000313" key="4">
    <source>
        <dbReference type="EMBL" id="ASJ71448.1"/>
    </source>
</evidence>
<reference evidence="4 5" key="1">
    <citation type="submission" date="2016-12" db="EMBL/GenBank/DDBJ databases">
        <authorList>
            <person name="Song W.-J."/>
            <person name="Kurnit D.M."/>
        </authorList>
    </citation>
    <scope>NUCLEOTIDE SEQUENCE [LARGE SCALE GENOMIC DNA]</scope>
    <source>
        <strain evidence="4 5">IMCC3135</strain>
    </source>
</reference>
<dbReference type="PANTHER" id="PTHR43081">
    <property type="entry name" value="ADENYLATE CYCLASE, TERMINAL-DIFFERENTIATION SPECIFIC-RELATED"/>
    <property type="match status" value="1"/>
</dbReference>
<dbReference type="Gene3D" id="1.25.40.10">
    <property type="entry name" value="Tetratricopeptide repeat domain"/>
    <property type="match status" value="1"/>
</dbReference>
<evidence type="ECO:0000256" key="2">
    <source>
        <dbReference type="SAM" id="MobiDB-lite"/>
    </source>
</evidence>
<feature type="domain" description="Guanylate cyclase" evidence="3">
    <location>
        <begin position="18"/>
        <end position="132"/>
    </location>
</feature>
<dbReference type="RefSeq" id="WP_088916887.1">
    <property type="nucleotide sequence ID" value="NZ_CP018632.1"/>
</dbReference>
<evidence type="ECO:0000259" key="3">
    <source>
        <dbReference type="PROSITE" id="PS50125"/>
    </source>
</evidence>
<dbReference type="GO" id="GO:0006171">
    <property type="term" value="P:cAMP biosynthetic process"/>
    <property type="evidence" value="ECO:0007669"/>
    <property type="project" value="TreeGrafter"/>
</dbReference>
<accession>A0A2Z2NP59</accession>
<dbReference type="SUPFAM" id="SSF52964">
    <property type="entry name" value="TolB, N-terminal domain"/>
    <property type="match status" value="1"/>
</dbReference>
<dbReference type="Gene3D" id="3.40.50.10070">
    <property type="entry name" value="TolB, N-terminal domain"/>
    <property type="match status" value="1"/>
</dbReference>
<dbReference type="Proteomes" id="UP000250079">
    <property type="component" value="Chromosome"/>
</dbReference>
<dbReference type="Gene3D" id="3.30.70.1230">
    <property type="entry name" value="Nucleotide cyclase"/>
    <property type="match status" value="1"/>
</dbReference>
<dbReference type="GO" id="GO:0004016">
    <property type="term" value="F:adenylate cyclase activity"/>
    <property type="evidence" value="ECO:0007669"/>
    <property type="project" value="UniProtKB-ARBA"/>
</dbReference>
<dbReference type="PROSITE" id="PS50005">
    <property type="entry name" value="TPR"/>
    <property type="match status" value="1"/>
</dbReference>
<dbReference type="InterPro" id="IPR001054">
    <property type="entry name" value="A/G_cyclase"/>
</dbReference>
<protein>
    <submittedName>
        <fullName evidence="4">Lipopolysaccharide assembly protein B</fullName>
    </submittedName>
</protein>
<evidence type="ECO:0000313" key="5">
    <source>
        <dbReference type="Proteomes" id="UP000250079"/>
    </source>
</evidence>
<dbReference type="SMART" id="SM00028">
    <property type="entry name" value="TPR"/>
    <property type="match status" value="3"/>
</dbReference>
<dbReference type="CDD" id="cd07302">
    <property type="entry name" value="CHD"/>
    <property type="match status" value="1"/>
</dbReference>
<feature type="region of interest" description="Disordered" evidence="2">
    <location>
        <begin position="190"/>
        <end position="209"/>
    </location>
</feature>
<dbReference type="InterPro" id="IPR019734">
    <property type="entry name" value="TPR_rpt"/>
</dbReference>
<dbReference type="PROSITE" id="PS50125">
    <property type="entry name" value="GUANYLATE_CYCLASE_2"/>
    <property type="match status" value="1"/>
</dbReference>
<dbReference type="SUPFAM" id="SSF48452">
    <property type="entry name" value="TPR-like"/>
    <property type="match status" value="1"/>
</dbReference>
<dbReference type="Pfam" id="PF13174">
    <property type="entry name" value="TPR_6"/>
    <property type="match status" value="2"/>
</dbReference>
<name>A0A2Z2NP59_9GAMM</name>